<reference evidence="10 11" key="1">
    <citation type="submission" date="2021-04" db="EMBL/GenBank/DDBJ databases">
        <title>Chitinophaga sp. nov., isolated from the rhizosphere soil.</title>
        <authorList>
            <person name="He S."/>
        </authorList>
    </citation>
    <scope>NUCLEOTIDE SEQUENCE [LARGE SCALE GENOMIC DNA]</scope>
    <source>
        <strain evidence="10 11">2R12</strain>
    </source>
</reference>
<keyword evidence="6 7" id="KW-0998">Cell outer membrane</keyword>
<comment type="caution">
    <text evidence="10">The sequence shown here is derived from an EMBL/GenBank/DDBJ whole genome shotgun (WGS) entry which is preliminary data.</text>
</comment>
<keyword evidence="10" id="KW-0675">Receptor</keyword>
<keyword evidence="11" id="KW-1185">Reference proteome</keyword>
<comment type="subcellular location">
    <subcellularLocation>
        <location evidence="1 7">Cell outer membrane</location>
        <topology evidence="1 7">Multi-pass membrane protein</topology>
    </subcellularLocation>
</comment>
<dbReference type="InterPro" id="IPR023996">
    <property type="entry name" value="TonB-dep_OMP_SusC/RagA"/>
</dbReference>
<dbReference type="PROSITE" id="PS52016">
    <property type="entry name" value="TONB_DEPENDENT_REC_3"/>
    <property type="match status" value="1"/>
</dbReference>
<dbReference type="InterPro" id="IPR037066">
    <property type="entry name" value="Plug_dom_sf"/>
</dbReference>
<evidence type="ECO:0000256" key="2">
    <source>
        <dbReference type="ARBA" id="ARBA00022448"/>
    </source>
</evidence>
<dbReference type="EMBL" id="JAGTXB010000018">
    <property type="protein sequence ID" value="MBS0030870.1"/>
    <property type="molecule type" value="Genomic_DNA"/>
</dbReference>
<name>A0ABS5J6S3_9BACT</name>
<proteinExistence type="inferred from homology"/>
<evidence type="ECO:0000313" key="11">
    <source>
        <dbReference type="Proteomes" id="UP000676386"/>
    </source>
</evidence>
<evidence type="ECO:0000313" key="10">
    <source>
        <dbReference type="EMBL" id="MBS0030870.1"/>
    </source>
</evidence>
<keyword evidence="5 7" id="KW-0472">Membrane</keyword>
<keyword evidence="2 7" id="KW-0813">Transport</keyword>
<dbReference type="SUPFAM" id="SSF49464">
    <property type="entry name" value="Carboxypeptidase regulatory domain-like"/>
    <property type="match status" value="1"/>
</dbReference>
<dbReference type="InterPro" id="IPR036942">
    <property type="entry name" value="Beta-barrel_TonB_sf"/>
</dbReference>
<gene>
    <name evidence="10" type="ORF">KE626_26325</name>
</gene>
<organism evidence="10 11">
    <name type="scientific">Chitinophaga hostae</name>
    <dbReference type="NCBI Taxonomy" id="2831022"/>
    <lineage>
        <taxon>Bacteria</taxon>
        <taxon>Pseudomonadati</taxon>
        <taxon>Bacteroidota</taxon>
        <taxon>Chitinophagia</taxon>
        <taxon>Chitinophagales</taxon>
        <taxon>Chitinophagaceae</taxon>
        <taxon>Chitinophaga</taxon>
    </lineage>
</organism>
<evidence type="ECO:0000256" key="6">
    <source>
        <dbReference type="ARBA" id="ARBA00023237"/>
    </source>
</evidence>
<dbReference type="InterPro" id="IPR012910">
    <property type="entry name" value="Plug_dom"/>
</dbReference>
<dbReference type="SUPFAM" id="SSF56935">
    <property type="entry name" value="Porins"/>
    <property type="match status" value="1"/>
</dbReference>
<evidence type="ECO:0000256" key="1">
    <source>
        <dbReference type="ARBA" id="ARBA00004571"/>
    </source>
</evidence>
<feature type="signal peptide" evidence="8">
    <location>
        <begin position="1"/>
        <end position="20"/>
    </location>
</feature>
<feature type="chain" id="PRO_5045443719" evidence="8">
    <location>
        <begin position="21"/>
        <end position="1025"/>
    </location>
</feature>
<protein>
    <submittedName>
        <fullName evidence="10">TonB-dependent receptor</fullName>
    </submittedName>
</protein>
<comment type="similarity">
    <text evidence="7">Belongs to the TonB-dependent receptor family.</text>
</comment>
<dbReference type="Gene3D" id="2.170.130.10">
    <property type="entry name" value="TonB-dependent receptor, plug domain"/>
    <property type="match status" value="1"/>
</dbReference>
<evidence type="ECO:0000256" key="5">
    <source>
        <dbReference type="ARBA" id="ARBA00023136"/>
    </source>
</evidence>
<feature type="domain" description="TonB-dependent receptor plug" evidence="9">
    <location>
        <begin position="117"/>
        <end position="221"/>
    </location>
</feature>
<sequence length="1025" mass="112198">MKKKFSRIFILLVFSVTAHFATYAQNKVVKGTVTDDKNAPVIGASIGVKGTVIGTATNEAGAFTLSIPPGSDSIAVSAVGFVSQVIAITGSVLNIQLEPSRTRLDEVIVVGYGTQKKGDLTAPVTTVNTENMLKRTTASPMEALQGSVAGVQVVTSGAPGSSPNVRIRGVGSFNNENPLYVVDGMFVNDISFLNPNDIADMSILKDASGAAIYGVRAANGVVLITTKKGKANMKTRVTYNGYVGVQKPTHVLKMANGAQYTAFSLQRGSVADSGTVLLSSQRFGGSGLNPTTSTDWYDVILRKSALLTNHGIDVQGGSDKVTYSLGLNYTYQDGILNALNNFKRYNGRLQLEARAFSWLKVGFSAIFNNSVTFSPNNGAFLDAYTASPLFPVYDNANVNAFPVKFTAASVIGRSDDKNPMASAYYNYDRSKAFQILPTIYGEASFWENKITFRSQLSQIYGSLLGTKYSPQMNLGPGAGSTVSHLKSIQERTTNYILDNLLTYKDGKGLHHWSLLLGQSTREERWRQTRTEADNIPDVEESWYAGQGTPSATYYGEDGTRNAGISYFTRGTYDYDNKYLLTATFRADGSSKYQTKWGYFPSVGLGWVLSREAFMKNQKIFDFLKLRGSWGKLGNDGVNANAGYAVVKTGNNASAVFGSTAGANGEYVPGYSVNRFFTNISWEIVTEWDGGVDFEMLRGRLKGSVDYYNRKTTQAAFSRPFPFTYTTIYGNWADMENSGWDVALSWNDKIGNLGYQIGANMSTLKNKVTNLGTLPSSTSGFPEWTAEFPNRILVGQPINYFYGYEFTGIYQTQQEVNNDPIAAHYNQTATSPILPGFPKYKDQNGDGVLDDKDRINMGSYLPKVTYGFNIALNYKQFDFSIAFQGVSGNKIFNLNRGRLYKASTSLNLDEKFASNLWTGPGSTNDYPSAYALGQGWFKVSNSFFVESGAYLRIQNIQLGYNFNVGKESPVAMRVFATADRPFLFTRYNGFTPEVGTNTSFGYSVSGYDANVYPVSSTYSLGVRATF</sequence>
<dbReference type="Pfam" id="PF07715">
    <property type="entry name" value="Plug"/>
    <property type="match status" value="1"/>
</dbReference>
<dbReference type="InterPro" id="IPR023997">
    <property type="entry name" value="TonB-dep_OMP_SusC/RagA_CS"/>
</dbReference>
<keyword evidence="8" id="KW-0732">Signal</keyword>
<dbReference type="Pfam" id="PF13715">
    <property type="entry name" value="CarbopepD_reg_2"/>
    <property type="match status" value="1"/>
</dbReference>
<evidence type="ECO:0000256" key="3">
    <source>
        <dbReference type="ARBA" id="ARBA00022452"/>
    </source>
</evidence>
<keyword evidence="4 7" id="KW-0812">Transmembrane</keyword>
<dbReference type="Proteomes" id="UP000676386">
    <property type="component" value="Unassembled WGS sequence"/>
</dbReference>
<dbReference type="InterPro" id="IPR039426">
    <property type="entry name" value="TonB-dep_rcpt-like"/>
</dbReference>
<dbReference type="InterPro" id="IPR008969">
    <property type="entry name" value="CarboxyPept-like_regulatory"/>
</dbReference>
<evidence type="ECO:0000256" key="8">
    <source>
        <dbReference type="SAM" id="SignalP"/>
    </source>
</evidence>
<dbReference type="Gene3D" id="2.60.40.1120">
    <property type="entry name" value="Carboxypeptidase-like, regulatory domain"/>
    <property type="match status" value="1"/>
</dbReference>
<evidence type="ECO:0000256" key="4">
    <source>
        <dbReference type="ARBA" id="ARBA00022692"/>
    </source>
</evidence>
<dbReference type="NCBIfam" id="TIGR04057">
    <property type="entry name" value="SusC_RagA_signa"/>
    <property type="match status" value="1"/>
</dbReference>
<dbReference type="NCBIfam" id="TIGR04056">
    <property type="entry name" value="OMP_RagA_SusC"/>
    <property type="match status" value="1"/>
</dbReference>
<accession>A0ABS5J6S3</accession>
<dbReference type="Gene3D" id="2.40.170.20">
    <property type="entry name" value="TonB-dependent receptor, beta-barrel domain"/>
    <property type="match status" value="1"/>
</dbReference>
<evidence type="ECO:0000259" key="9">
    <source>
        <dbReference type="Pfam" id="PF07715"/>
    </source>
</evidence>
<dbReference type="RefSeq" id="WP_211976009.1">
    <property type="nucleotide sequence ID" value="NZ_CBFHAM010000051.1"/>
</dbReference>
<keyword evidence="3 7" id="KW-1134">Transmembrane beta strand</keyword>
<evidence type="ECO:0000256" key="7">
    <source>
        <dbReference type="PROSITE-ProRule" id="PRU01360"/>
    </source>
</evidence>